<comment type="caution">
    <text evidence="6">The sequence shown here is derived from an EMBL/GenBank/DDBJ whole genome shotgun (WGS) entry which is preliminary data.</text>
</comment>
<dbReference type="Pfam" id="PF00296">
    <property type="entry name" value="Bac_luciferase"/>
    <property type="match status" value="1"/>
</dbReference>
<sequence length="306" mass="33173">MDLRIFTEPQQGASYADQLRVAQAAERLGYDAFFRSDHFLRMGDGSPLPGPTDSWVTLGAIARETSTIRLGTLVTSATFRQPGLLAIQVAQVDDMSNARVELGLGAGWFEREHAAYGFPFPPKRFGLLTEQLEIITGLWSTPAGETYSFEGEHYTLTDSPALPKPVQSPLPVIVGGNGPARTPALAARFAAEYNTSFPEIADIPERFARVREACEAIDRDPDSLVYSAALVLCVGADEAELARRAAAIGREASELREHGVAGTPAEAVELLQRLKGWGASRVYLQVLDLSDLDHLELVAAEVMPHV</sequence>
<gene>
    <name evidence="6" type="ORF">EDD28_1140</name>
</gene>
<proteinExistence type="predicted"/>
<reference evidence="6 7" key="1">
    <citation type="submission" date="2018-11" db="EMBL/GenBank/DDBJ databases">
        <title>Sequencing the genomes of 1000 actinobacteria strains.</title>
        <authorList>
            <person name="Klenk H.-P."/>
        </authorList>
    </citation>
    <scope>NUCLEOTIDE SEQUENCE [LARGE SCALE GENOMIC DNA]</scope>
    <source>
        <strain evidence="6 7">DSM 13521</strain>
    </source>
</reference>
<keyword evidence="1" id="KW-0285">Flavoprotein</keyword>
<evidence type="ECO:0000256" key="1">
    <source>
        <dbReference type="ARBA" id="ARBA00022630"/>
    </source>
</evidence>
<dbReference type="Proteomes" id="UP000275356">
    <property type="component" value="Unassembled WGS sequence"/>
</dbReference>
<keyword evidence="3" id="KW-0560">Oxidoreductase</keyword>
<dbReference type="InterPro" id="IPR050172">
    <property type="entry name" value="SsuD_RutA_monooxygenase"/>
</dbReference>
<dbReference type="PANTHER" id="PTHR42847:SF4">
    <property type="entry name" value="ALKANESULFONATE MONOOXYGENASE-RELATED"/>
    <property type="match status" value="1"/>
</dbReference>
<dbReference type="NCBIfam" id="TIGR03560">
    <property type="entry name" value="F420_Rv1855c"/>
    <property type="match status" value="1"/>
</dbReference>
<dbReference type="SUPFAM" id="SSF51679">
    <property type="entry name" value="Bacterial luciferase-like"/>
    <property type="match status" value="1"/>
</dbReference>
<feature type="domain" description="Luciferase-like" evidence="5">
    <location>
        <begin position="7"/>
        <end position="260"/>
    </location>
</feature>
<dbReference type="EMBL" id="RKHQ01000001">
    <property type="protein sequence ID" value="ROR96555.1"/>
    <property type="molecule type" value="Genomic_DNA"/>
</dbReference>
<evidence type="ECO:0000256" key="2">
    <source>
        <dbReference type="ARBA" id="ARBA00022643"/>
    </source>
</evidence>
<dbReference type="GO" id="GO:0008726">
    <property type="term" value="F:alkanesulfonate monooxygenase activity"/>
    <property type="evidence" value="ECO:0007669"/>
    <property type="project" value="TreeGrafter"/>
</dbReference>
<evidence type="ECO:0000256" key="3">
    <source>
        <dbReference type="ARBA" id="ARBA00023002"/>
    </source>
</evidence>
<dbReference type="GO" id="GO:0046306">
    <property type="term" value="P:alkanesulfonate catabolic process"/>
    <property type="evidence" value="ECO:0007669"/>
    <property type="project" value="TreeGrafter"/>
</dbReference>
<accession>A0A3N2D9S6</accession>
<evidence type="ECO:0000256" key="4">
    <source>
        <dbReference type="ARBA" id="ARBA00023033"/>
    </source>
</evidence>
<dbReference type="Gene3D" id="3.20.20.30">
    <property type="entry name" value="Luciferase-like domain"/>
    <property type="match status" value="1"/>
</dbReference>
<name>A0A3N2D9S6_9MICO</name>
<keyword evidence="2" id="KW-0288">FMN</keyword>
<dbReference type="InterPro" id="IPR011251">
    <property type="entry name" value="Luciferase-like_dom"/>
</dbReference>
<dbReference type="InterPro" id="IPR036661">
    <property type="entry name" value="Luciferase-like_sf"/>
</dbReference>
<organism evidence="6 7">
    <name type="scientific">Salana multivorans</name>
    <dbReference type="NCBI Taxonomy" id="120377"/>
    <lineage>
        <taxon>Bacteria</taxon>
        <taxon>Bacillati</taxon>
        <taxon>Actinomycetota</taxon>
        <taxon>Actinomycetes</taxon>
        <taxon>Micrococcales</taxon>
        <taxon>Beutenbergiaceae</taxon>
        <taxon>Salana</taxon>
    </lineage>
</organism>
<evidence type="ECO:0000259" key="5">
    <source>
        <dbReference type="Pfam" id="PF00296"/>
    </source>
</evidence>
<dbReference type="RefSeq" id="WP_123738716.1">
    <property type="nucleotide sequence ID" value="NZ_RKHQ01000001.1"/>
</dbReference>
<keyword evidence="4" id="KW-0503">Monooxygenase</keyword>
<dbReference type="AlphaFoldDB" id="A0A3N2D9S6"/>
<dbReference type="OrthoDB" id="143323at2"/>
<dbReference type="PANTHER" id="PTHR42847">
    <property type="entry name" value="ALKANESULFONATE MONOOXYGENASE"/>
    <property type="match status" value="1"/>
</dbReference>
<evidence type="ECO:0000313" key="6">
    <source>
        <dbReference type="EMBL" id="ROR96555.1"/>
    </source>
</evidence>
<protein>
    <submittedName>
        <fullName evidence="6">F420-dependent oxidoreductase-like protein</fullName>
    </submittedName>
</protein>
<keyword evidence="7" id="KW-1185">Reference proteome</keyword>
<evidence type="ECO:0000313" key="7">
    <source>
        <dbReference type="Proteomes" id="UP000275356"/>
    </source>
</evidence>
<dbReference type="InterPro" id="IPR019952">
    <property type="entry name" value="F420_OxRdatse_Rv1855c_pred"/>
</dbReference>